<evidence type="ECO:0000313" key="2">
    <source>
        <dbReference type="EnsemblPlants" id="TuG1812G0500001052.01.T01.cds375562"/>
    </source>
</evidence>
<reference evidence="2" key="2">
    <citation type="submission" date="2018-03" db="EMBL/GenBank/DDBJ databases">
        <title>The Triticum urartu genome reveals the dynamic nature of wheat genome evolution.</title>
        <authorList>
            <person name="Ling H."/>
            <person name="Ma B."/>
            <person name="Shi X."/>
            <person name="Liu H."/>
            <person name="Dong L."/>
            <person name="Sun H."/>
            <person name="Cao Y."/>
            <person name="Gao Q."/>
            <person name="Zheng S."/>
            <person name="Li Y."/>
            <person name="Yu Y."/>
            <person name="Du H."/>
            <person name="Qi M."/>
            <person name="Li Y."/>
            <person name="Yu H."/>
            <person name="Cui Y."/>
            <person name="Wang N."/>
            <person name="Chen C."/>
            <person name="Wu H."/>
            <person name="Zhao Y."/>
            <person name="Zhang J."/>
            <person name="Li Y."/>
            <person name="Zhou W."/>
            <person name="Zhang B."/>
            <person name="Hu W."/>
            <person name="Eijk M."/>
            <person name="Tang J."/>
            <person name="Witsenboer H."/>
            <person name="Zhao S."/>
            <person name="Li Z."/>
            <person name="Zhang A."/>
            <person name="Wang D."/>
            <person name="Liang C."/>
        </authorList>
    </citation>
    <scope>NUCLEOTIDE SEQUENCE [LARGE SCALE GENOMIC DNA]</scope>
    <source>
        <strain evidence="2">cv. G1812</strain>
    </source>
</reference>
<dbReference type="Proteomes" id="UP000015106">
    <property type="component" value="Chromosome 5"/>
</dbReference>
<keyword evidence="3" id="KW-1185">Reference proteome</keyword>
<feature type="region of interest" description="Disordered" evidence="1">
    <location>
        <begin position="137"/>
        <end position="156"/>
    </location>
</feature>
<proteinExistence type="predicted"/>
<evidence type="ECO:0000313" key="3">
    <source>
        <dbReference type="Proteomes" id="UP000015106"/>
    </source>
</evidence>
<sequence length="156" mass="18149">MYQQIGIFQTRLKLKFCPVIGRAKSSPKLLKQIAKTRTPDEQQCRVASWLRSLWVIIWISSMYESGHYFNITGHHRDPRTTNPDPWEGKENKIRTEKSNGNQMQSPQFRSPVLPHCEFQKNESIIWVIIGERAGREKIKANRSEARAESRRRGGDA</sequence>
<dbReference type="Gramene" id="TuG1812G0500001052.01.T01">
    <property type="protein sequence ID" value="TuG1812G0500001052.01.T01.cds375562"/>
    <property type="gene ID" value="TuG1812G0500001052.01"/>
</dbReference>
<accession>A0A8R7QBB4</accession>
<organism evidence="2 3">
    <name type="scientific">Triticum urartu</name>
    <name type="common">Red wild einkorn</name>
    <name type="synonym">Crithodium urartu</name>
    <dbReference type="NCBI Taxonomy" id="4572"/>
    <lineage>
        <taxon>Eukaryota</taxon>
        <taxon>Viridiplantae</taxon>
        <taxon>Streptophyta</taxon>
        <taxon>Embryophyta</taxon>
        <taxon>Tracheophyta</taxon>
        <taxon>Spermatophyta</taxon>
        <taxon>Magnoliopsida</taxon>
        <taxon>Liliopsida</taxon>
        <taxon>Poales</taxon>
        <taxon>Poaceae</taxon>
        <taxon>BOP clade</taxon>
        <taxon>Pooideae</taxon>
        <taxon>Triticodae</taxon>
        <taxon>Triticeae</taxon>
        <taxon>Triticinae</taxon>
        <taxon>Triticum</taxon>
    </lineage>
</organism>
<reference evidence="2" key="3">
    <citation type="submission" date="2022-06" db="UniProtKB">
        <authorList>
            <consortium name="EnsemblPlants"/>
        </authorList>
    </citation>
    <scope>IDENTIFICATION</scope>
</reference>
<protein>
    <submittedName>
        <fullName evidence="2">Uncharacterized protein</fullName>
    </submittedName>
</protein>
<reference evidence="3" key="1">
    <citation type="journal article" date="2013" name="Nature">
        <title>Draft genome of the wheat A-genome progenitor Triticum urartu.</title>
        <authorList>
            <person name="Ling H.Q."/>
            <person name="Zhao S."/>
            <person name="Liu D."/>
            <person name="Wang J."/>
            <person name="Sun H."/>
            <person name="Zhang C."/>
            <person name="Fan H."/>
            <person name="Li D."/>
            <person name="Dong L."/>
            <person name="Tao Y."/>
            <person name="Gao C."/>
            <person name="Wu H."/>
            <person name="Li Y."/>
            <person name="Cui Y."/>
            <person name="Guo X."/>
            <person name="Zheng S."/>
            <person name="Wang B."/>
            <person name="Yu K."/>
            <person name="Liang Q."/>
            <person name="Yang W."/>
            <person name="Lou X."/>
            <person name="Chen J."/>
            <person name="Feng M."/>
            <person name="Jian J."/>
            <person name="Zhang X."/>
            <person name="Luo G."/>
            <person name="Jiang Y."/>
            <person name="Liu J."/>
            <person name="Wang Z."/>
            <person name="Sha Y."/>
            <person name="Zhang B."/>
            <person name="Wu H."/>
            <person name="Tang D."/>
            <person name="Shen Q."/>
            <person name="Xue P."/>
            <person name="Zou S."/>
            <person name="Wang X."/>
            <person name="Liu X."/>
            <person name="Wang F."/>
            <person name="Yang Y."/>
            <person name="An X."/>
            <person name="Dong Z."/>
            <person name="Zhang K."/>
            <person name="Zhang X."/>
            <person name="Luo M.C."/>
            <person name="Dvorak J."/>
            <person name="Tong Y."/>
            <person name="Wang J."/>
            <person name="Yang H."/>
            <person name="Li Z."/>
            <person name="Wang D."/>
            <person name="Zhang A."/>
            <person name="Wang J."/>
        </authorList>
    </citation>
    <scope>NUCLEOTIDE SEQUENCE</scope>
    <source>
        <strain evidence="3">cv. G1812</strain>
    </source>
</reference>
<dbReference type="AlphaFoldDB" id="A0A8R7QBB4"/>
<dbReference type="EnsemblPlants" id="TuG1812G0500001052.01.T01">
    <property type="protein sequence ID" value="TuG1812G0500001052.01.T01.cds375562"/>
    <property type="gene ID" value="TuG1812G0500001052.01"/>
</dbReference>
<feature type="compositionally biased region" description="Basic and acidic residues" evidence="1">
    <location>
        <begin position="86"/>
        <end position="97"/>
    </location>
</feature>
<feature type="compositionally biased region" description="Polar residues" evidence="1">
    <location>
        <begin position="98"/>
        <end position="108"/>
    </location>
</feature>
<name>A0A8R7QBB4_TRIUA</name>
<feature type="region of interest" description="Disordered" evidence="1">
    <location>
        <begin position="77"/>
        <end position="109"/>
    </location>
</feature>
<evidence type="ECO:0000256" key="1">
    <source>
        <dbReference type="SAM" id="MobiDB-lite"/>
    </source>
</evidence>